<evidence type="ECO:0000313" key="3">
    <source>
        <dbReference type="EMBL" id="MBM6919575.1"/>
    </source>
</evidence>
<reference evidence="3" key="1">
    <citation type="submission" date="2020-08" db="EMBL/GenBank/DDBJ databases">
        <authorList>
            <person name="Cejkova D."/>
            <person name="Kubasova T."/>
            <person name="Jahodarova E."/>
            <person name="Rychlik I."/>
        </authorList>
    </citation>
    <scope>NUCLEOTIDE SEQUENCE</scope>
    <source>
        <strain evidence="3">An559</strain>
    </source>
</reference>
<dbReference type="PANTHER" id="PTHR42759">
    <property type="entry name" value="MOXR FAMILY PROTEIN"/>
    <property type="match status" value="1"/>
</dbReference>
<keyword evidence="4" id="KW-1185">Reference proteome</keyword>
<dbReference type="InterPro" id="IPR041628">
    <property type="entry name" value="ChlI/MoxR_AAA_lid"/>
</dbReference>
<proteinExistence type="predicted"/>
<dbReference type="EMBL" id="JACJKY010000001">
    <property type="protein sequence ID" value="MBM6919575.1"/>
    <property type="molecule type" value="Genomic_DNA"/>
</dbReference>
<dbReference type="Pfam" id="PF17863">
    <property type="entry name" value="AAA_lid_2"/>
    <property type="match status" value="1"/>
</dbReference>
<dbReference type="InterPro" id="IPR011703">
    <property type="entry name" value="ATPase_AAA-3"/>
</dbReference>
<dbReference type="Pfam" id="PF07726">
    <property type="entry name" value="AAA_3"/>
    <property type="match status" value="1"/>
</dbReference>
<dbReference type="InterPro" id="IPR050764">
    <property type="entry name" value="CbbQ/NirQ/NorQ/GpvN"/>
</dbReference>
<dbReference type="Gene3D" id="3.40.50.300">
    <property type="entry name" value="P-loop containing nucleotide triphosphate hydrolases"/>
    <property type="match status" value="1"/>
</dbReference>
<evidence type="ECO:0000259" key="2">
    <source>
        <dbReference type="Pfam" id="PF17863"/>
    </source>
</evidence>
<evidence type="ECO:0000313" key="4">
    <source>
        <dbReference type="Proteomes" id="UP000774750"/>
    </source>
</evidence>
<dbReference type="Proteomes" id="UP000774750">
    <property type="component" value="Unassembled WGS sequence"/>
</dbReference>
<accession>A0A938X5R5</accession>
<dbReference type="RefSeq" id="WP_204443489.1">
    <property type="nucleotide sequence ID" value="NZ_JACJKY010000001.1"/>
</dbReference>
<dbReference type="PIRSF" id="PIRSF002849">
    <property type="entry name" value="AAA_ATPase_chaperone_MoxR_prd"/>
    <property type="match status" value="1"/>
</dbReference>
<comment type="caution">
    <text evidence="3">The sequence shown here is derived from an EMBL/GenBank/DDBJ whole genome shotgun (WGS) entry which is preliminary data.</text>
</comment>
<dbReference type="PANTHER" id="PTHR42759:SF5">
    <property type="entry name" value="METHANOL DEHYDROGENASE REGULATOR"/>
    <property type="match status" value="1"/>
</dbReference>
<evidence type="ECO:0000259" key="1">
    <source>
        <dbReference type="Pfam" id="PF07726"/>
    </source>
</evidence>
<dbReference type="SUPFAM" id="SSF52540">
    <property type="entry name" value="P-loop containing nucleoside triphosphate hydrolases"/>
    <property type="match status" value="1"/>
</dbReference>
<dbReference type="CDD" id="cd00009">
    <property type="entry name" value="AAA"/>
    <property type="match status" value="1"/>
</dbReference>
<protein>
    <submittedName>
        <fullName evidence="3">MoxR family ATPase</fullName>
    </submittedName>
</protein>
<dbReference type="InterPro" id="IPR027417">
    <property type="entry name" value="P-loop_NTPase"/>
</dbReference>
<feature type="domain" description="ChlI/MoxR AAA lid" evidence="2">
    <location>
        <begin position="234"/>
        <end position="305"/>
    </location>
</feature>
<dbReference type="AlphaFoldDB" id="A0A938X5R5"/>
<dbReference type="GO" id="GO:0016887">
    <property type="term" value="F:ATP hydrolysis activity"/>
    <property type="evidence" value="ECO:0007669"/>
    <property type="project" value="InterPro"/>
</dbReference>
<gene>
    <name evidence="3" type="ORF">H6A12_00100</name>
</gene>
<sequence>MTANQGTGAQPAHRIINEIRKVIHGKDAVIEQVMIAVLARGHILLEDIPGVGKTTLAIAFSKATQLKYNRIQFTPDVVPGDVTGYTMYQKSDDRFVFVPGAVMCNFLLADEINRTSSRTQSALLQVMEEGTVTVEQKTYRCPDPFIVMATQNPFGYAGTQKLPESQLDRFLFRLSMGYPDEANEVSMLRAKRTAEEVQVLPVATQEDVLAMQAETDRVYVHDHILMYITRISAQTRNHPSIALGLSPRGSIAIMRAAKAHAFLHDRMYVVPQDVMQVLPCAMHHRLVLKAGVSPSKETYDAILADIYRNVAPPQIEVPEALR</sequence>
<reference evidence="3" key="2">
    <citation type="journal article" date="2021" name="Sci. Rep.">
        <title>The distribution of antibiotic resistance genes in chicken gut microbiota commensals.</title>
        <authorList>
            <person name="Juricova H."/>
            <person name="Matiasovicova J."/>
            <person name="Kubasova T."/>
            <person name="Cejkova D."/>
            <person name="Rychlik I."/>
        </authorList>
    </citation>
    <scope>NUCLEOTIDE SEQUENCE</scope>
    <source>
        <strain evidence="3">An559</strain>
    </source>
</reference>
<organism evidence="3 4">
    <name type="scientific">Merdimmobilis hominis</name>
    <dbReference type="NCBI Taxonomy" id="2897707"/>
    <lineage>
        <taxon>Bacteria</taxon>
        <taxon>Bacillati</taxon>
        <taxon>Bacillota</taxon>
        <taxon>Clostridia</taxon>
        <taxon>Eubacteriales</taxon>
        <taxon>Oscillospiraceae</taxon>
        <taxon>Merdimmobilis</taxon>
    </lineage>
</organism>
<dbReference type="GO" id="GO:0005524">
    <property type="term" value="F:ATP binding"/>
    <property type="evidence" value="ECO:0007669"/>
    <property type="project" value="InterPro"/>
</dbReference>
<name>A0A938X5R5_9FIRM</name>
<feature type="domain" description="ATPase AAA-3" evidence="1">
    <location>
        <begin position="42"/>
        <end position="172"/>
    </location>
</feature>
<dbReference type="Gene3D" id="1.10.8.80">
    <property type="entry name" value="Magnesium chelatase subunit I, C-Terminal domain"/>
    <property type="match status" value="1"/>
</dbReference>